<comment type="caution">
    <text evidence="2">The sequence shown here is derived from an EMBL/GenBank/DDBJ whole genome shotgun (WGS) entry which is preliminary data.</text>
</comment>
<dbReference type="InterPro" id="IPR036390">
    <property type="entry name" value="WH_DNA-bd_sf"/>
</dbReference>
<dbReference type="PROSITE" id="PS50995">
    <property type="entry name" value="HTH_MARR_2"/>
    <property type="match status" value="1"/>
</dbReference>
<dbReference type="InterPro" id="IPR000835">
    <property type="entry name" value="HTH_MarR-typ"/>
</dbReference>
<dbReference type="InterPro" id="IPR039422">
    <property type="entry name" value="MarR/SlyA-like"/>
</dbReference>
<reference evidence="2 3" key="1">
    <citation type="submission" date="2020-11" db="EMBL/GenBank/DDBJ databases">
        <title>Fusibacter basophilias sp. nov.</title>
        <authorList>
            <person name="Qiu D."/>
        </authorList>
    </citation>
    <scope>NUCLEOTIDE SEQUENCE [LARGE SCALE GENOMIC DNA]</scope>
    <source>
        <strain evidence="2 3">Q10-2</strain>
    </source>
</reference>
<dbReference type="PANTHER" id="PTHR33164:SF99">
    <property type="entry name" value="MARR FAMILY REGULATORY PROTEIN"/>
    <property type="match status" value="1"/>
</dbReference>
<evidence type="ECO:0000313" key="2">
    <source>
        <dbReference type="EMBL" id="MBF4694813.1"/>
    </source>
</evidence>
<dbReference type="Gene3D" id="1.10.10.10">
    <property type="entry name" value="Winged helix-like DNA-binding domain superfamily/Winged helix DNA-binding domain"/>
    <property type="match status" value="1"/>
</dbReference>
<keyword evidence="3" id="KW-1185">Reference proteome</keyword>
<dbReference type="InterPro" id="IPR036388">
    <property type="entry name" value="WH-like_DNA-bd_sf"/>
</dbReference>
<evidence type="ECO:0000259" key="1">
    <source>
        <dbReference type="PROSITE" id="PS50995"/>
    </source>
</evidence>
<dbReference type="Proteomes" id="UP000614200">
    <property type="component" value="Unassembled WGS sequence"/>
</dbReference>
<organism evidence="2 3">
    <name type="scientific">Fusibacter ferrireducens</name>
    <dbReference type="NCBI Taxonomy" id="2785058"/>
    <lineage>
        <taxon>Bacteria</taxon>
        <taxon>Bacillati</taxon>
        <taxon>Bacillota</taxon>
        <taxon>Clostridia</taxon>
        <taxon>Eubacteriales</taxon>
        <taxon>Eubacteriales Family XII. Incertae Sedis</taxon>
        <taxon>Fusibacter</taxon>
    </lineage>
</organism>
<dbReference type="PANTHER" id="PTHR33164">
    <property type="entry name" value="TRANSCRIPTIONAL REGULATOR, MARR FAMILY"/>
    <property type="match status" value="1"/>
</dbReference>
<dbReference type="Pfam" id="PF01047">
    <property type="entry name" value="MarR"/>
    <property type="match status" value="1"/>
</dbReference>
<accession>A0ABR9ZWG1</accession>
<dbReference type="RefSeq" id="WP_194703056.1">
    <property type="nucleotide sequence ID" value="NZ_JADKNH010000011.1"/>
</dbReference>
<dbReference type="EMBL" id="JADKNH010000011">
    <property type="protein sequence ID" value="MBF4694813.1"/>
    <property type="molecule type" value="Genomic_DNA"/>
</dbReference>
<protein>
    <submittedName>
        <fullName evidence="2">MarR family transcriptional regulator</fullName>
    </submittedName>
</protein>
<sequence length="141" mass="16683">MDERTVRIEENLRRVCYKIKKKGREILNDVDITPPQFEALQYLIYEQNLTIGELSSKMYLACSTVTDLLDRMERNELVKRVKDENDRRIVRIAVLDKGHNLLKSVMETRREYVAEIMAELSEETINGIDESFRIFNEKVEL</sequence>
<gene>
    <name evidence="2" type="ORF">ISU02_17060</name>
</gene>
<feature type="domain" description="HTH marR-type" evidence="1">
    <location>
        <begin position="5"/>
        <end position="141"/>
    </location>
</feature>
<evidence type="ECO:0000313" key="3">
    <source>
        <dbReference type="Proteomes" id="UP000614200"/>
    </source>
</evidence>
<proteinExistence type="predicted"/>
<dbReference type="SUPFAM" id="SSF46785">
    <property type="entry name" value="Winged helix' DNA-binding domain"/>
    <property type="match status" value="1"/>
</dbReference>
<name>A0ABR9ZWG1_9FIRM</name>
<dbReference type="SMART" id="SM00347">
    <property type="entry name" value="HTH_MARR"/>
    <property type="match status" value="1"/>
</dbReference>